<name>A0A9X3UM65_PASMD</name>
<sequence length="960" mass="113316">MGASRNPLPLGRGGCQENQKAYRYLAKYYIEACQYKKLRKLADVDFLVNSLYQGHSETLIKNNFKHFLSVAVKKLDWPFIIYLSELNRTIYSTISEEYHSQFIENFDLFFEAICVIEGTSKANNILYFNGDKNFNNHITVRAFYILQKYNYKPMWDDVCDLFEKRISFEYFQYFISSIINDEEHLFRVFRKIIKREKYNFLEIFILEIYKYKGFGKVLELYNSIIDINYKIAELINESLEVTCCINRLTIQGIAEKKLPTLNLDFIDNYRDFELVRLFQKTIKQYVIYDIEYLSSFEESIPPKNFIYNWMKFYICFLIAEKKLTGIELEQHIVDRIEFLTSDVNFFKDNPRPYDFISLNKNLISSSIAHCLKYLVSKDSWQKVISSLSKIRHYIPLILHIENNFLNNQNIPFLIEAYERFDSLEDVTYEEHAKYAFKKAIYYGKQGNKELAKEELKKALRYITGYTYRKDTSLNEVINPLSVLNKIDPNIALEYVKKLKYLTDAVMKHTEDGKGIKWITMDWFNKLIEIDYLLGTKYLIDQLILKPTFWKLDYMFVDYLHMSFDKVNPVILNFMYRLSPINNRDKYLSGFLNVLEKLKGIDANLVKRSLIDLSERHWNDSYDPLKEANVSRLISLLDEFELKHNFIESDINTKKNLLSTTDTVEKVTGLSSLEKDDELQKYIKEKRDLTDIEADYLCDFLKEKDNEGLIITFLLRIIQQQFLSDNLACKLQKIICDLPISTEGKIILLINNFVYAKNGWFANFTEQESLKIAVSYDRDMAMKTLAEVLYSYFSTVGYFSESTANLIIALTNVGTDKNIIIDMYKSGYQVLESRLPDINNFDWQDIDSPEFLGMDYDEFAIVMLLSKSIFHDSQVQREIICAISYFMRENEGILVKPFRWFFNHYEKFNQLFIATVLELLETEKDNNKKLLAEVKESLASLHEIENIYIHDKVANLIQGNS</sequence>
<reference evidence="1" key="1">
    <citation type="submission" date="2022-07" db="EMBL/GenBank/DDBJ databases">
        <title>Genome-based characterization of novel serogroup A variants of Pasteurella multocida.</title>
        <authorList>
            <person name="Prajapati A."/>
            <person name="Yogisharadhya R."/>
            <person name="Mohanty N."/>
            <person name="Chanda M."/>
            <person name="Mendem S.K."/>
            <person name="Siddaramappa S."/>
            <person name="Shivachandra S.B."/>
        </authorList>
    </citation>
    <scope>NUCLEOTIDE SEQUENCE</scope>
    <source>
        <strain evidence="1">NIVEDIPm19</strain>
    </source>
</reference>
<comment type="caution">
    <text evidence="1">The sequence shown here is derived from an EMBL/GenBank/DDBJ whole genome shotgun (WGS) entry which is preliminary data.</text>
</comment>
<dbReference type="Proteomes" id="UP001145481">
    <property type="component" value="Unassembled WGS sequence"/>
</dbReference>
<organism evidence="1 2">
    <name type="scientific">Pasteurella multocida</name>
    <dbReference type="NCBI Taxonomy" id="747"/>
    <lineage>
        <taxon>Bacteria</taxon>
        <taxon>Pseudomonadati</taxon>
        <taxon>Pseudomonadota</taxon>
        <taxon>Gammaproteobacteria</taxon>
        <taxon>Pasteurellales</taxon>
        <taxon>Pasteurellaceae</taxon>
        <taxon>Pasteurella</taxon>
    </lineage>
</organism>
<dbReference type="EMBL" id="JANJHC010000001">
    <property type="protein sequence ID" value="MDA5621952.1"/>
    <property type="molecule type" value="Genomic_DNA"/>
</dbReference>
<proteinExistence type="predicted"/>
<evidence type="ECO:0000313" key="1">
    <source>
        <dbReference type="EMBL" id="MDA5621952.1"/>
    </source>
</evidence>
<evidence type="ECO:0000313" key="2">
    <source>
        <dbReference type="Proteomes" id="UP001145481"/>
    </source>
</evidence>
<protein>
    <submittedName>
        <fullName evidence="1">Uncharacterized protein</fullName>
    </submittedName>
</protein>
<gene>
    <name evidence="1" type="ORF">NM948_00005</name>
</gene>
<dbReference type="RefSeq" id="WP_271345403.1">
    <property type="nucleotide sequence ID" value="NZ_JANJHC010000001.1"/>
</dbReference>
<accession>A0A9X3UM65</accession>
<dbReference type="AlphaFoldDB" id="A0A9X3UM65"/>